<sequence>MLTAVTIARTRTLADYELQLQEERMSLEHYHLSQFWDLHSQRMTDTRNEDNDAIKSAMQILRRNNNIVMETGFDEYAKQ</sequence>
<comment type="caution">
    <text evidence="1">The sequence shown here is derived from an EMBL/GenBank/DDBJ whole genome shotgun (WGS) entry which is preliminary data.</text>
</comment>
<name>A0A8S9UXP2_PHYIN</name>
<evidence type="ECO:0000313" key="1">
    <source>
        <dbReference type="EMBL" id="KAF4145411.1"/>
    </source>
</evidence>
<evidence type="ECO:0000313" key="2">
    <source>
        <dbReference type="Proteomes" id="UP000704712"/>
    </source>
</evidence>
<reference evidence="1" key="1">
    <citation type="submission" date="2020-03" db="EMBL/GenBank/DDBJ databases">
        <title>Hybrid Assembly of Korean Phytophthora infestans isolates.</title>
        <authorList>
            <person name="Prokchorchik M."/>
            <person name="Lee Y."/>
            <person name="Seo J."/>
            <person name="Cho J.-H."/>
            <person name="Park Y.-E."/>
            <person name="Jang D.-C."/>
            <person name="Im J.-S."/>
            <person name="Choi J.-G."/>
            <person name="Park H.-J."/>
            <person name="Lee G.-B."/>
            <person name="Lee Y.-G."/>
            <person name="Hong S.-Y."/>
            <person name="Cho K."/>
            <person name="Sohn K.H."/>
        </authorList>
    </citation>
    <scope>NUCLEOTIDE SEQUENCE</scope>
    <source>
        <strain evidence="1">KR_2_A2</strain>
    </source>
</reference>
<gene>
    <name evidence="1" type="ORF">GN958_ATG05441</name>
</gene>
<dbReference type="EMBL" id="JAACNO010000735">
    <property type="protein sequence ID" value="KAF4145411.1"/>
    <property type="molecule type" value="Genomic_DNA"/>
</dbReference>
<dbReference type="AlphaFoldDB" id="A0A8S9UXP2"/>
<dbReference type="Proteomes" id="UP000704712">
    <property type="component" value="Unassembled WGS sequence"/>
</dbReference>
<protein>
    <submittedName>
        <fullName evidence="1">Uncharacterized protein</fullName>
    </submittedName>
</protein>
<proteinExistence type="predicted"/>
<organism evidence="1 2">
    <name type="scientific">Phytophthora infestans</name>
    <name type="common">Potato late blight agent</name>
    <name type="synonym">Botrytis infestans</name>
    <dbReference type="NCBI Taxonomy" id="4787"/>
    <lineage>
        <taxon>Eukaryota</taxon>
        <taxon>Sar</taxon>
        <taxon>Stramenopiles</taxon>
        <taxon>Oomycota</taxon>
        <taxon>Peronosporomycetes</taxon>
        <taxon>Peronosporales</taxon>
        <taxon>Peronosporaceae</taxon>
        <taxon>Phytophthora</taxon>
    </lineage>
</organism>
<accession>A0A8S9UXP2</accession>